<accession>A0ABT3TR68</accession>
<gene>
    <name evidence="3" type="primary">ku</name>
    <name evidence="6" type="ORF">OFY01_07085</name>
</gene>
<dbReference type="Proteomes" id="UP001163064">
    <property type="component" value="Unassembled WGS sequence"/>
</dbReference>
<dbReference type="SMART" id="SM00559">
    <property type="entry name" value="Ku78"/>
    <property type="match status" value="1"/>
</dbReference>
<dbReference type="HAMAP" id="MF_01875">
    <property type="entry name" value="Prokaryotic_Ku"/>
    <property type="match status" value="1"/>
</dbReference>
<comment type="similarity">
    <text evidence="3">Belongs to the prokaryotic Ku family.</text>
</comment>
<dbReference type="PANTHER" id="PTHR41251">
    <property type="entry name" value="NON-HOMOLOGOUS END JOINING PROTEIN KU"/>
    <property type="match status" value="1"/>
</dbReference>
<dbReference type="Pfam" id="PF02735">
    <property type="entry name" value="Ku"/>
    <property type="match status" value="1"/>
</dbReference>
<dbReference type="CDD" id="cd00789">
    <property type="entry name" value="KU_like"/>
    <property type="match status" value="1"/>
</dbReference>
<dbReference type="InterPro" id="IPR009187">
    <property type="entry name" value="Prok_Ku"/>
</dbReference>
<dbReference type="PIRSF" id="PIRSF006493">
    <property type="entry name" value="Prok_Ku"/>
    <property type="match status" value="1"/>
</dbReference>
<feature type="domain" description="Ku" evidence="5">
    <location>
        <begin position="53"/>
        <end position="182"/>
    </location>
</feature>
<comment type="caution">
    <text evidence="6">The sequence shown here is derived from an EMBL/GenBank/DDBJ whole genome shotgun (WGS) entry which is preliminary data.</text>
</comment>
<dbReference type="SUPFAM" id="SSF100939">
    <property type="entry name" value="SPOC domain-like"/>
    <property type="match status" value="1"/>
</dbReference>
<feature type="compositionally biased region" description="Basic and acidic residues" evidence="4">
    <location>
        <begin position="284"/>
        <end position="294"/>
    </location>
</feature>
<sequence>MAHAVWSGALTFGLVSLPVQLFSATESHTIRFRQLERGTSDRIRNKRVNERTGEEVEAEDIVKGLETDGGYVVVEPDELDEIAPGRSKTLEIDGFVDLDDVDPIYFDRTYWLAPKDDEHLKIYALLHGALSRTHRAGIATFVMRNREYLIAVKAEDDVLAAHTLHWADELRDPADEIKTVRSPGDLPDKELKTAVELVETLGMDWKPKEYRDTYRERVLELVEAKGRGETYEKADPPPRATNVVDLMDVLRKSVDDAGDKRRKGGRRKGGRRKGGRRKGRQSRTAREELERLNKKQLYDRAADADITGRSSMNRDELIEALEKAS</sequence>
<dbReference type="EMBL" id="JAPHNL010000055">
    <property type="protein sequence ID" value="MCX3059534.1"/>
    <property type="molecule type" value="Genomic_DNA"/>
</dbReference>
<keyword evidence="3" id="KW-0234">DNA repair</keyword>
<evidence type="ECO:0000256" key="2">
    <source>
        <dbReference type="ARBA" id="ARBA00023172"/>
    </source>
</evidence>
<dbReference type="InterPro" id="IPR006164">
    <property type="entry name" value="DNA_bd_Ku70/Ku80"/>
</dbReference>
<keyword evidence="3" id="KW-0227">DNA damage</keyword>
<proteinExistence type="inferred from homology"/>
<comment type="subunit">
    <text evidence="3">Homodimer. Interacts with LigD.</text>
</comment>
<dbReference type="NCBIfam" id="TIGR02772">
    <property type="entry name" value="Ku_bact"/>
    <property type="match status" value="1"/>
</dbReference>
<dbReference type="RefSeq" id="WP_266597415.1">
    <property type="nucleotide sequence ID" value="NZ_JAPHNL010000055.1"/>
</dbReference>
<evidence type="ECO:0000256" key="4">
    <source>
        <dbReference type="SAM" id="MobiDB-lite"/>
    </source>
</evidence>
<feature type="compositionally biased region" description="Basic residues" evidence="4">
    <location>
        <begin position="260"/>
        <end position="283"/>
    </location>
</feature>
<organism evidence="6 7">
    <name type="scientific">Streptomyces beihaiensis</name>
    <dbReference type="NCBI Taxonomy" id="2984495"/>
    <lineage>
        <taxon>Bacteria</taxon>
        <taxon>Bacillati</taxon>
        <taxon>Actinomycetota</taxon>
        <taxon>Actinomycetes</taxon>
        <taxon>Kitasatosporales</taxon>
        <taxon>Streptomycetaceae</taxon>
        <taxon>Streptomyces</taxon>
    </lineage>
</organism>
<keyword evidence="7" id="KW-1185">Reference proteome</keyword>
<evidence type="ECO:0000313" key="6">
    <source>
        <dbReference type="EMBL" id="MCX3059534.1"/>
    </source>
</evidence>
<reference evidence="6" key="1">
    <citation type="submission" date="2022-10" db="EMBL/GenBank/DDBJ databases">
        <title>Streptomyces beihaiensis sp. nov., a chitin degrading actinobacterium, isolated from shrimp pond soil.</title>
        <authorList>
            <person name="Xie J."/>
            <person name="Shen N."/>
        </authorList>
    </citation>
    <scope>NUCLEOTIDE SEQUENCE</scope>
    <source>
        <strain evidence="6">GXMU-J5</strain>
    </source>
</reference>
<protein>
    <recommendedName>
        <fullName evidence="3">Non-homologous end joining protein Ku</fullName>
    </recommendedName>
</protein>
<name>A0ABT3TR68_9ACTN</name>
<keyword evidence="2 3" id="KW-0233">DNA recombination</keyword>
<feature type="region of interest" description="Disordered" evidence="4">
    <location>
        <begin position="254"/>
        <end position="294"/>
    </location>
</feature>
<dbReference type="PANTHER" id="PTHR41251:SF1">
    <property type="entry name" value="NON-HOMOLOGOUS END JOINING PROTEIN KU"/>
    <property type="match status" value="1"/>
</dbReference>
<comment type="function">
    <text evidence="3">With LigD forms a non-homologous end joining (NHEJ) DNA repair enzyme, which repairs dsDNA breaks with reduced fidelity. Binds linear dsDNA with 5'- and 3'- overhangs but not closed circular dsDNA nor ssDNA. Recruits and stimulates the ligase activity of LigD.</text>
</comment>
<evidence type="ECO:0000313" key="7">
    <source>
        <dbReference type="Proteomes" id="UP001163064"/>
    </source>
</evidence>
<dbReference type="InterPro" id="IPR016194">
    <property type="entry name" value="SPOC-like_C_dom_sf"/>
</dbReference>
<evidence type="ECO:0000256" key="1">
    <source>
        <dbReference type="ARBA" id="ARBA00023125"/>
    </source>
</evidence>
<dbReference type="Gene3D" id="2.40.290.10">
    <property type="match status" value="1"/>
</dbReference>
<evidence type="ECO:0000256" key="3">
    <source>
        <dbReference type="HAMAP-Rule" id="MF_01875"/>
    </source>
</evidence>
<keyword evidence="1 3" id="KW-0238">DNA-binding</keyword>
<evidence type="ECO:0000259" key="5">
    <source>
        <dbReference type="SMART" id="SM00559"/>
    </source>
</evidence>